<dbReference type="AlphaFoldDB" id="A0AAP7A1U4"/>
<organism evidence="2 3">
    <name type="scientific">Paenibacillus alvei</name>
    <name type="common">Bacillus alvei</name>
    <dbReference type="NCBI Taxonomy" id="44250"/>
    <lineage>
        <taxon>Bacteria</taxon>
        <taxon>Bacillati</taxon>
        <taxon>Bacillota</taxon>
        <taxon>Bacilli</taxon>
        <taxon>Bacillales</taxon>
        <taxon>Paenibacillaceae</taxon>
        <taxon>Paenibacillus</taxon>
    </lineage>
</organism>
<keyword evidence="1" id="KW-0812">Transmembrane</keyword>
<feature type="transmembrane region" description="Helical" evidence="1">
    <location>
        <begin position="40"/>
        <end position="60"/>
    </location>
</feature>
<proteinExistence type="predicted"/>
<dbReference type="RefSeq" id="WP_171418359.1">
    <property type="nucleotide sequence ID" value="NZ_JABFOR010000030.1"/>
</dbReference>
<name>A0AAP7A1U4_PAEAL</name>
<comment type="caution">
    <text evidence="2">The sequence shown here is derived from an EMBL/GenBank/DDBJ whole genome shotgun (WGS) entry which is preliminary data.</text>
</comment>
<gene>
    <name evidence="2" type="ORF">HMI46_19925</name>
</gene>
<sequence length="81" mass="8920">MAMILRMLGIAVILCCVLMGYEAGSVFEKLGGNFEFMPALVWWVSGAASAVLFFAVGMVLEQQEAMRETLSQLRDEKLNAD</sequence>
<keyword evidence="1" id="KW-0472">Membrane</keyword>
<dbReference type="EMBL" id="JABFOR010000030">
    <property type="protein sequence ID" value="NOJ72815.1"/>
    <property type="molecule type" value="Genomic_DNA"/>
</dbReference>
<dbReference type="Proteomes" id="UP000552038">
    <property type="component" value="Unassembled WGS sequence"/>
</dbReference>
<keyword evidence="1" id="KW-1133">Transmembrane helix</keyword>
<evidence type="ECO:0000313" key="2">
    <source>
        <dbReference type="EMBL" id="NOJ72815.1"/>
    </source>
</evidence>
<reference evidence="2 3" key="1">
    <citation type="submission" date="2020-05" db="EMBL/GenBank/DDBJ databases">
        <title>Whole genome sequencing and identification of novel metabolites from Paenibacillus alvei strain JR949.</title>
        <authorList>
            <person name="Rajendhran J."/>
            <person name="Sree Pranav P."/>
            <person name="Mahalakshmi B."/>
            <person name="Karthikeyan R."/>
        </authorList>
    </citation>
    <scope>NUCLEOTIDE SEQUENCE [LARGE SCALE GENOMIC DNA]</scope>
    <source>
        <strain evidence="2 3">JR949</strain>
    </source>
</reference>
<protein>
    <submittedName>
        <fullName evidence="2">Uncharacterized protein</fullName>
    </submittedName>
</protein>
<evidence type="ECO:0000313" key="3">
    <source>
        <dbReference type="Proteomes" id="UP000552038"/>
    </source>
</evidence>
<evidence type="ECO:0000256" key="1">
    <source>
        <dbReference type="SAM" id="Phobius"/>
    </source>
</evidence>
<accession>A0AAP7A1U4</accession>